<dbReference type="AlphaFoldDB" id="A0A5C0VF05"/>
<gene>
    <name evidence="1" type="ORF">FYC62_02620</name>
</gene>
<accession>A0A5C0VF05</accession>
<sequence length="408" mass="48335">MNRLVLIGNGFDLAHDLKTSYKDFIIWYLVKCFGNAGYLPERYQDKLLRIDFKDFNSFISAINAHKPGFYHSGYTKEDLIYFITNHFEQKTIKELLNIHALISYSDYTFETHYPNNKPFNVLVLSHLLRCLIVNCQDCNWVDIENEYFDQLKTCKAKDGSFDKEKIRQLNAEFDYLKQRLKEYLIEQEEQAKIKVIPELLSAIGSQFDISDFEPLMGYDEARESLGYDKTIVPQIEHNLYFLNFNYTNTVENYINELNKKLRFFSKVDINYIHGELKNADNPIIFGFGDEHDTVYKEFEEHRNNELFENIKSYQYLRTPNYRNLLTFLNSKNYQVFVMGHSCGLSDRTMLKTIFEHENCKSIRLFHYNSDFHDKAINVSKHFSNKGHMRKLIVDYKAVDAFPQSNKEA</sequence>
<evidence type="ECO:0000313" key="1">
    <source>
        <dbReference type="EMBL" id="QEK50679.1"/>
    </source>
</evidence>
<keyword evidence="2" id="KW-1185">Reference proteome</keyword>
<dbReference type="InterPro" id="IPR025935">
    <property type="entry name" value="AbiH"/>
</dbReference>
<protein>
    <recommendedName>
        <fullName evidence="3">Bacteriophage abortive infection AbiH</fullName>
    </recommendedName>
</protein>
<reference evidence="1 2" key="1">
    <citation type="submission" date="2019-08" db="EMBL/GenBank/DDBJ databases">
        <title>Pedobacter sp. nov., isolated from Han river, South Korea.</title>
        <authorList>
            <person name="Lee D.-H."/>
            <person name="Kim Y.-S."/>
            <person name="Hwang E.-M."/>
            <person name="Le Tran T.C."/>
            <person name="Cha C.-J."/>
        </authorList>
    </citation>
    <scope>NUCLEOTIDE SEQUENCE [LARGE SCALE GENOMIC DNA]</scope>
    <source>
        <strain evidence="1 2">CJ43</strain>
    </source>
</reference>
<proteinExistence type="predicted"/>
<evidence type="ECO:0000313" key="2">
    <source>
        <dbReference type="Proteomes" id="UP000323653"/>
    </source>
</evidence>
<name>A0A5C0VF05_9SPHI</name>
<evidence type="ECO:0008006" key="3">
    <source>
        <dbReference type="Google" id="ProtNLM"/>
    </source>
</evidence>
<dbReference type="Pfam" id="PF14253">
    <property type="entry name" value="AbiH"/>
    <property type="match status" value="1"/>
</dbReference>
<dbReference type="KEGG" id="pej:FYC62_02620"/>
<dbReference type="RefSeq" id="WP_149073802.1">
    <property type="nucleotide sequence ID" value="NZ_CP043329.1"/>
</dbReference>
<dbReference type="Proteomes" id="UP000323653">
    <property type="component" value="Chromosome"/>
</dbReference>
<dbReference type="EMBL" id="CP043329">
    <property type="protein sequence ID" value="QEK50679.1"/>
    <property type="molecule type" value="Genomic_DNA"/>
</dbReference>
<organism evidence="1 2">
    <name type="scientific">Pedobacter aquae</name>
    <dbReference type="NCBI Taxonomy" id="2605747"/>
    <lineage>
        <taxon>Bacteria</taxon>
        <taxon>Pseudomonadati</taxon>
        <taxon>Bacteroidota</taxon>
        <taxon>Sphingobacteriia</taxon>
        <taxon>Sphingobacteriales</taxon>
        <taxon>Sphingobacteriaceae</taxon>
        <taxon>Pedobacter</taxon>
    </lineage>
</organism>